<dbReference type="InterPro" id="IPR014001">
    <property type="entry name" value="Helicase_ATP-bd"/>
</dbReference>
<dbReference type="InterPro" id="IPR006935">
    <property type="entry name" value="Helicase/UvrB_N"/>
</dbReference>
<organism evidence="2 3">
    <name type="scientific">Tepidimicrobium xylanilyticum</name>
    <dbReference type="NCBI Taxonomy" id="1123352"/>
    <lineage>
        <taxon>Bacteria</taxon>
        <taxon>Bacillati</taxon>
        <taxon>Bacillota</taxon>
        <taxon>Tissierellia</taxon>
        <taxon>Tissierellales</taxon>
        <taxon>Tepidimicrobiaceae</taxon>
        <taxon>Tepidimicrobium</taxon>
    </lineage>
</organism>
<dbReference type="SUPFAM" id="SSF52540">
    <property type="entry name" value="P-loop containing nucleoside triphosphate hydrolases"/>
    <property type="match status" value="1"/>
</dbReference>
<dbReference type="GO" id="GO:0003677">
    <property type="term" value="F:DNA binding"/>
    <property type="evidence" value="ECO:0007669"/>
    <property type="project" value="InterPro"/>
</dbReference>
<dbReference type="InterPro" id="IPR027417">
    <property type="entry name" value="P-loop_NTPase"/>
</dbReference>
<dbReference type="OrthoDB" id="9804145at2"/>
<protein>
    <submittedName>
        <fullName evidence="2">Type III restriction enzyme, res subunit</fullName>
    </submittedName>
</protein>
<evidence type="ECO:0000313" key="3">
    <source>
        <dbReference type="Proteomes" id="UP000198828"/>
    </source>
</evidence>
<dbReference type="AlphaFoldDB" id="A0A1H2UTM9"/>
<dbReference type="GO" id="GO:0016787">
    <property type="term" value="F:hydrolase activity"/>
    <property type="evidence" value="ECO:0007669"/>
    <property type="project" value="InterPro"/>
</dbReference>
<accession>A0A1H2UTM9</accession>
<evidence type="ECO:0000259" key="1">
    <source>
        <dbReference type="PROSITE" id="PS51192"/>
    </source>
</evidence>
<evidence type="ECO:0000313" key="2">
    <source>
        <dbReference type="EMBL" id="SDW59461.1"/>
    </source>
</evidence>
<dbReference type="EMBL" id="FNNG01000003">
    <property type="protein sequence ID" value="SDW59461.1"/>
    <property type="molecule type" value="Genomic_DNA"/>
</dbReference>
<dbReference type="RefSeq" id="WP_093751287.1">
    <property type="nucleotide sequence ID" value="NZ_FNNG01000003.1"/>
</dbReference>
<feature type="domain" description="Helicase ATP-binding" evidence="1">
    <location>
        <begin position="112"/>
        <end position="292"/>
    </location>
</feature>
<gene>
    <name evidence="2" type="ORF">SAMN05660923_00931</name>
</gene>
<proteinExistence type="predicted"/>
<dbReference type="PROSITE" id="PS51192">
    <property type="entry name" value="HELICASE_ATP_BIND_1"/>
    <property type="match status" value="1"/>
</dbReference>
<dbReference type="Pfam" id="PF04851">
    <property type="entry name" value="ResIII"/>
    <property type="match status" value="1"/>
</dbReference>
<keyword evidence="3" id="KW-1185">Reference proteome</keyword>
<dbReference type="Gene3D" id="3.40.50.300">
    <property type="entry name" value="P-loop containing nucleotide triphosphate hydrolases"/>
    <property type="match status" value="1"/>
</dbReference>
<sequence length="944" mass="110206">MAVNHYQNLVDNINYEDINEWQIPDIYHFSDKKVLFPYQVEALKNTAKLLKTFYSSPNGKKELYEFCISNGMESNFCVQKYIKPIDERKGIANPRFELLSEYYNINDDYNTIDGVHFFNRCAYWMATASGKTIVLIKVIEYISYLKEKGLIPNYDIMLLLPKENLLEQFKELVIEYNNSRNPNSRIEIVNLKDYDSDKANPSIIKSIKIYYYRSDLIRDEKKENILDFKDYDNAGKWYIFLDEAHRGETGSSTIQDYITILCRNGFLFNFSATFTDEIDYATTVYNFNLEKFINGGYGKNIYLCKSSFEFDSALDEFSVRTKQLQVLKSMLVYTLIKKQRTPNLYHSPLMVTLVNTVNTEDSDLLMFFKIMESIAGGDYDADLLEQAKESLLADFNFKNYVYGDEKLTFDKSLLINLTIKDILYFLFNSKTHGKIELLEGEKNKEIVLKLQTSSKAFALIKIGNADSFQSNLLGPGYLRSMSYYNINYFQSLNSNDDINILLGSRSFYEGWDSNRPNVINFINIGGADAQKYVLQSLGRGVRIEPISGYRKRLPLADTRKNCLMETLFVFATDRNGVESILKTIEHEKSENGKEIELVKNATGFDLLIPKYKQSESRNDFNYFYVSRKTKESFEAYFKSMPANLAILKYGIIPEQYFIIKDKIEKDEFFAIKEDRVYYDMDFLFELVAKHVSLKNYVVSDIHPINDEIVHFKHIRAINLSDTELIELSKKIKNISNYSGETTTQLAKMLANGEITEDEFNQRNAATKKEDTFKDVVIAHIAKHYYLPVIYSLDEKVSYLKNIITHESETMFVKSLVNGMSSIPGDVDWMFSKLQENTDSIYIPYYCYKDNSYHKFYPDFIFWIKKGNKYKIVFVDPKGTQNTDYLNKVDEYERIFTDNGKPKNYKYADYEIIFDLKLVGEDRNKVPAKYRSYWLTQGDFNFINI</sequence>
<reference evidence="2 3" key="1">
    <citation type="submission" date="2016-10" db="EMBL/GenBank/DDBJ databases">
        <authorList>
            <person name="de Groot N.N."/>
        </authorList>
    </citation>
    <scope>NUCLEOTIDE SEQUENCE [LARGE SCALE GENOMIC DNA]</scope>
    <source>
        <strain evidence="2 3">DSM 23310</strain>
    </source>
</reference>
<dbReference type="GO" id="GO:0005524">
    <property type="term" value="F:ATP binding"/>
    <property type="evidence" value="ECO:0007669"/>
    <property type="project" value="InterPro"/>
</dbReference>
<dbReference type="Proteomes" id="UP000198828">
    <property type="component" value="Unassembled WGS sequence"/>
</dbReference>
<name>A0A1H2UTM9_9FIRM</name>